<sequence>MPRYRKRRYRRAVVHAPSYTITRKLVQNLDWSRIADSKYYAASAQICLNPSNLTSDRAGSVITVKHIQVQLLNLPSVRRLNEEQREWQTGQFAGGWICVYVPEGTAVNRPFPDWQPGKTSFTLYEPNQFVLGTGTWLEGPRITSSTQALPAGGLRYESGGDTSAGRNMTLRVPLSRRLNPGDSIEMIYYVCSSADFTQEFSVAGCESIVTYASKQNSLVCSKLNFCPLF</sequence>
<reference evidence="1" key="2">
    <citation type="submission" date="2015-07" db="EMBL/GenBank/DDBJ databases">
        <title>Plasmids, circular viruses and viroids from rat gut.</title>
        <authorList>
            <person name="Jorgensen T.J."/>
            <person name="Hansen M.A."/>
            <person name="Xu Z."/>
            <person name="Tabak M.A."/>
            <person name="Sorensen S.J."/>
            <person name="Hansen L.H."/>
        </authorList>
    </citation>
    <scope>NUCLEOTIDE SEQUENCE</scope>
    <source>
        <strain evidence="1">RGRH0532</strain>
    </source>
</reference>
<accession>A0A0H5Q191</accession>
<protein>
    <submittedName>
        <fullName evidence="1">Uncharacterized protein</fullName>
    </submittedName>
</protein>
<dbReference type="EMBL" id="LN853165">
    <property type="protein sequence ID" value="CRY95184.1"/>
    <property type="molecule type" value="Genomic_DNA"/>
</dbReference>
<organism evidence="1">
    <name type="scientific">uncultured prokaryote</name>
    <dbReference type="NCBI Taxonomy" id="198431"/>
    <lineage>
        <taxon>unclassified sequences</taxon>
        <taxon>environmental samples</taxon>
    </lineage>
</organism>
<dbReference type="AlphaFoldDB" id="A0A0H5Q191"/>
<evidence type="ECO:0000313" key="1">
    <source>
        <dbReference type="EMBL" id="CRY95184.1"/>
    </source>
</evidence>
<reference evidence="1" key="1">
    <citation type="submission" date="2015-06" db="EMBL/GenBank/DDBJ databases">
        <authorList>
            <person name="Joergensen T."/>
        </authorList>
    </citation>
    <scope>NUCLEOTIDE SEQUENCE</scope>
    <source>
        <strain evidence="1">RGRH0532</strain>
    </source>
</reference>
<proteinExistence type="predicted"/>
<name>A0A0H5Q191_9ZZZZ</name>